<protein>
    <submittedName>
        <fullName evidence="2">Mitochondrial import receptor subunit TOM40 homolog</fullName>
    </submittedName>
</protein>
<evidence type="ECO:0000313" key="1">
    <source>
        <dbReference type="Proteomes" id="UP000095286"/>
    </source>
</evidence>
<accession>A0AC35U9J8</accession>
<sequence>MSVPPPSQPSVEESQSFLGEQPSTNPGTMDELHRKCRETFPMCFEGAKVLLQKGISSHFQVSHTLNLSTNNTGYKFGATYVGHNQLGPGEAFPVLLGDTDVNGNTAATFIHQFGENWRVKLQAQTEKNKLSATQGALEYRGKYWTSGMTFANPDVIGNTGILVCNYLRRISKSVDIGAEFVHQQGVPNPAGYMSVLSYAGRYTTKDFIAAGTVGSSGVHLTYFHKQTENVAFGVEFETNFRLGDSVTTFGYSLGIPEYGVTMKSSVDTNWTVGGVCEKRLSNRLPFNLVMSGLWNHVKCQGKFGLGFIVG</sequence>
<organism evidence="1 2">
    <name type="scientific">Rhabditophanes sp. KR3021</name>
    <dbReference type="NCBI Taxonomy" id="114890"/>
    <lineage>
        <taxon>Eukaryota</taxon>
        <taxon>Metazoa</taxon>
        <taxon>Ecdysozoa</taxon>
        <taxon>Nematoda</taxon>
        <taxon>Chromadorea</taxon>
        <taxon>Rhabditida</taxon>
        <taxon>Tylenchina</taxon>
        <taxon>Panagrolaimomorpha</taxon>
        <taxon>Strongyloidoidea</taxon>
        <taxon>Alloionematidae</taxon>
        <taxon>Rhabditophanes</taxon>
    </lineage>
</organism>
<evidence type="ECO:0000313" key="2">
    <source>
        <dbReference type="WBParaSite" id="RSKR_0000940400.1"/>
    </source>
</evidence>
<proteinExistence type="predicted"/>
<reference evidence="2" key="1">
    <citation type="submission" date="2016-11" db="UniProtKB">
        <authorList>
            <consortium name="WormBaseParasite"/>
        </authorList>
    </citation>
    <scope>IDENTIFICATION</scope>
    <source>
        <strain evidence="2">KR3021</strain>
    </source>
</reference>
<name>A0AC35U9J8_9BILA</name>
<dbReference type="WBParaSite" id="RSKR_0000940400.1">
    <property type="protein sequence ID" value="RSKR_0000940400.1"/>
    <property type="gene ID" value="RSKR_0000940400"/>
</dbReference>
<dbReference type="Proteomes" id="UP000095286">
    <property type="component" value="Unplaced"/>
</dbReference>